<reference evidence="3" key="2">
    <citation type="submission" date="2020-04" db="EMBL/GenBank/DDBJ databases">
        <title>Deep metagenomics examines the oral microbiome during advanced dental caries in children, revealing novel taxa and co-occurrences with host molecules.</title>
        <authorList>
            <person name="Baker J.L."/>
            <person name="Morton J.T."/>
            <person name="Dinis M."/>
            <person name="Alvarez R."/>
            <person name="Tran N.C."/>
            <person name="Knight R."/>
            <person name="Edlund A."/>
        </authorList>
    </citation>
    <scope>NUCLEOTIDE SEQUENCE</scope>
    <source>
        <strain evidence="3">JCVI_23_bin.11</strain>
    </source>
</reference>
<evidence type="ECO:0000313" key="3">
    <source>
        <dbReference type="EMBL" id="MBF1307126.1"/>
    </source>
</evidence>
<dbReference type="Proteomes" id="UP001210690">
    <property type="component" value="Chromosome"/>
</dbReference>
<protein>
    <submittedName>
        <fullName evidence="2">Membrane protein</fullName>
    </submittedName>
</protein>
<organism evidence="2 5">
    <name type="scientific">Parvimonas micra</name>
    <dbReference type="NCBI Taxonomy" id="33033"/>
    <lineage>
        <taxon>Bacteria</taxon>
        <taxon>Bacillati</taxon>
        <taxon>Bacillota</taxon>
        <taxon>Tissierellia</taxon>
        <taxon>Tissierellales</taxon>
        <taxon>Peptoniphilaceae</taxon>
        <taxon>Parvimonas</taxon>
    </lineage>
</organism>
<feature type="transmembrane region" description="Helical" evidence="1">
    <location>
        <begin position="50"/>
        <end position="71"/>
    </location>
</feature>
<evidence type="ECO:0000313" key="4">
    <source>
        <dbReference type="EMBL" id="WBB31020.1"/>
    </source>
</evidence>
<reference evidence="2 5" key="1">
    <citation type="submission" date="2014-10" db="EMBL/GenBank/DDBJ databases">
        <title>Complete genome sequence of Parvimonas micra KCOM 1535 (= ChDC B708).</title>
        <authorList>
            <person name="Kook J.-K."/>
            <person name="Park S.-N."/>
            <person name="Lim Y.K."/>
            <person name="Roh H."/>
        </authorList>
    </citation>
    <scope>NUCLEOTIDE SEQUENCE [LARGE SCALE GENOMIC DNA]</scope>
    <source>
        <strain evidence="2">KCOM 1535</strain>
        <strain evidence="5">KCOM 1535 / ChDC B708</strain>
    </source>
</reference>
<proteinExistence type="predicted"/>
<dbReference type="KEGG" id="pmic:NW74_07130"/>
<gene>
    <name evidence="3" type="ORF">HXM94_05035</name>
    <name evidence="4" type="ORF">NM222_00670</name>
    <name evidence="2" type="ORF">NW74_07130</name>
</gene>
<dbReference type="EMBL" id="JABZRE010000016">
    <property type="protein sequence ID" value="MBF1307126.1"/>
    <property type="molecule type" value="Genomic_DNA"/>
</dbReference>
<feature type="transmembrane region" description="Helical" evidence="1">
    <location>
        <begin position="186"/>
        <end position="205"/>
    </location>
</feature>
<feature type="transmembrane region" description="Helical" evidence="1">
    <location>
        <begin position="152"/>
        <end position="174"/>
    </location>
</feature>
<dbReference type="OrthoDB" id="2060404at2"/>
<keyword evidence="1" id="KW-1133">Transmembrane helix</keyword>
<dbReference type="AlphaFoldDB" id="A0A0B4S2Y6"/>
<dbReference type="EMBL" id="CP101412">
    <property type="protein sequence ID" value="WBB31020.1"/>
    <property type="molecule type" value="Genomic_DNA"/>
</dbReference>
<feature type="transmembrane region" description="Helical" evidence="1">
    <location>
        <begin position="9"/>
        <end position="30"/>
    </location>
</feature>
<evidence type="ECO:0000256" key="1">
    <source>
        <dbReference type="SAM" id="Phobius"/>
    </source>
</evidence>
<dbReference type="Proteomes" id="UP000758611">
    <property type="component" value="Unassembled WGS sequence"/>
</dbReference>
<sequence>MKKIKFHSIYYRFILFILAFAILVINMIMADKNGIIQFYNFNIKLWKLNYIFIGIFIAITLIFSFVGWKFYVCKEGIYLRKIDLLIPWEDIDAVSHVWINEWSRRPHGCQYLYNRKSLVIYRKDNKPICIYNISLLALYIMKILKPSIKTNIIVATFATIFNIALNFGILYSVFSREIEFIKIELFLSYIIVYIIKMTLVPLVMVKYENIKHGNYLFHDNAYNKNSSKVIQL</sequence>
<evidence type="ECO:0000313" key="2">
    <source>
        <dbReference type="EMBL" id="AIZ37112.1"/>
    </source>
</evidence>
<name>A0A0B4S2Y6_9FIRM</name>
<dbReference type="EMBL" id="CP009761">
    <property type="protein sequence ID" value="AIZ37112.1"/>
    <property type="molecule type" value="Genomic_DNA"/>
</dbReference>
<dbReference type="RefSeq" id="WP_009354662.1">
    <property type="nucleotide sequence ID" value="NZ_CP009761.1"/>
</dbReference>
<evidence type="ECO:0000313" key="5">
    <source>
        <dbReference type="Proteomes" id="UP000031386"/>
    </source>
</evidence>
<keyword evidence="1" id="KW-0472">Membrane</keyword>
<keyword evidence="1" id="KW-0812">Transmembrane</keyword>
<keyword evidence="5" id="KW-1185">Reference proteome</keyword>
<accession>A0A0B4S2Y6</accession>
<reference evidence="4" key="3">
    <citation type="submission" date="2022-07" db="EMBL/GenBank/DDBJ databases">
        <title>Parvimonas micra travels from the subgingival sulcus of the human oral cavity to the colorectal adenocarcinoma.</title>
        <authorList>
            <person name="Conde-Perez K."/>
            <person name="Buetas E."/>
            <person name="Aja-Macaya P."/>
            <person name="Martin-De Arribas E."/>
            <person name="Iglesias-Corras I."/>
            <person name="Trigo-Tasende N."/>
            <person name="Nasser-Ali M."/>
            <person name="Estevez L.S."/>
            <person name="Rumbo-Feal S."/>
            <person name="Otero-Alen B."/>
            <person name="Noguera J.F."/>
            <person name="Concha A."/>
            <person name="Pardinas-Lopez S."/>
            <person name="Carda-Dieguez M."/>
            <person name="Gomez-Randulfe I."/>
            <person name="Martinez-Lago N."/>
            <person name="Ladra S."/>
            <person name="Aparicio L.A."/>
            <person name="Bou G."/>
            <person name="Mira A."/>
            <person name="Vallejo J.A."/>
            <person name="Poza M."/>
        </authorList>
    </citation>
    <scope>NUCLEOTIDE SEQUENCE</scope>
    <source>
        <strain evidence="4">PM102KC-G-1</strain>
    </source>
</reference>
<dbReference type="STRING" id="33033.NW74_07130"/>
<dbReference type="Proteomes" id="UP000031386">
    <property type="component" value="Chromosome"/>
</dbReference>